<keyword evidence="16" id="KW-1185">Reference proteome</keyword>
<dbReference type="GO" id="GO:0005615">
    <property type="term" value="C:extracellular space"/>
    <property type="evidence" value="ECO:0007669"/>
    <property type="project" value="TreeGrafter"/>
</dbReference>
<dbReference type="InterPro" id="IPR050525">
    <property type="entry name" value="ECM_Assembly_Org"/>
</dbReference>
<dbReference type="CDD" id="cd00053">
    <property type="entry name" value="EGF"/>
    <property type="match status" value="1"/>
</dbReference>
<dbReference type="OrthoDB" id="6132182at2759"/>
<evidence type="ECO:0000313" key="15">
    <source>
        <dbReference type="EMBL" id="GCC22235.1"/>
    </source>
</evidence>
<feature type="domain" description="VWFA" evidence="12">
    <location>
        <begin position="1310"/>
        <end position="1486"/>
    </location>
</feature>
<dbReference type="GO" id="GO:0008270">
    <property type="term" value="F:zinc ion binding"/>
    <property type="evidence" value="ECO:0007669"/>
    <property type="project" value="UniProtKB-KW"/>
</dbReference>
<keyword evidence="4" id="KW-0677">Repeat</keyword>
<dbReference type="Gene3D" id="2.30.30.140">
    <property type="match status" value="3"/>
</dbReference>
<evidence type="ECO:0000259" key="11">
    <source>
        <dbReference type="PROSITE" id="PS50026"/>
    </source>
</evidence>
<evidence type="ECO:0000256" key="1">
    <source>
        <dbReference type="ARBA" id="ARBA00022536"/>
    </source>
</evidence>
<dbReference type="PANTHER" id="PTHR24020">
    <property type="entry name" value="COLLAGEN ALPHA"/>
    <property type="match status" value="1"/>
</dbReference>
<feature type="compositionally biased region" description="Basic residues" evidence="10">
    <location>
        <begin position="1731"/>
        <end position="1761"/>
    </location>
</feature>
<evidence type="ECO:0000313" key="16">
    <source>
        <dbReference type="Proteomes" id="UP000287033"/>
    </source>
</evidence>
<dbReference type="InterPro" id="IPR002893">
    <property type="entry name" value="Znf_MYND"/>
</dbReference>
<evidence type="ECO:0000256" key="8">
    <source>
        <dbReference type="PROSITE-ProRule" id="PRU00076"/>
    </source>
</evidence>
<keyword evidence="7" id="KW-1015">Disulfide bond</keyword>
<feature type="compositionally biased region" description="Basic and acidic residues" evidence="10">
    <location>
        <begin position="1718"/>
        <end position="1730"/>
    </location>
</feature>
<dbReference type="PROSITE" id="PS50026">
    <property type="entry name" value="EGF_3"/>
    <property type="match status" value="2"/>
</dbReference>
<feature type="domain" description="EGF-like" evidence="11">
    <location>
        <begin position="1263"/>
        <end position="1300"/>
    </location>
</feature>
<dbReference type="InterPro" id="IPR002035">
    <property type="entry name" value="VWF_A"/>
</dbReference>
<dbReference type="SMART" id="SM00333">
    <property type="entry name" value="TUDOR"/>
    <property type="match status" value="3"/>
</dbReference>
<dbReference type="SMART" id="SM00327">
    <property type="entry name" value="VWA"/>
    <property type="match status" value="3"/>
</dbReference>
<dbReference type="Gene3D" id="2.10.25.10">
    <property type="entry name" value="Laminin"/>
    <property type="match status" value="2"/>
</dbReference>
<gene>
    <name evidence="15" type="ORF">chiPu_0000620</name>
</gene>
<feature type="domain" description="Tudor" evidence="13">
    <location>
        <begin position="536"/>
        <end position="595"/>
    </location>
</feature>
<evidence type="ECO:0000259" key="14">
    <source>
        <dbReference type="PROSITE" id="PS50865"/>
    </source>
</evidence>
<evidence type="ECO:0000256" key="9">
    <source>
        <dbReference type="PROSITE-ProRule" id="PRU00134"/>
    </source>
</evidence>
<reference evidence="15 16" key="1">
    <citation type="journal article" date="2018" name="Nat. Ecol. Evol.">
        <title>Shark genomes provide insights into elasmobranch evolution and the origin of vertebrates.</title>
        <authorList>
            <person name="Hara Y"/>
            <person name="Yamaguchi K"/>
            <person name="Onimaru K"/>
            <person name="Kadota M"/>
            <person name="Koyanagi M"/>
            <person name="Keeley SD"/>
            <person name="Tatsumi K"/>
            <person name="Tanaka K"/>
            <person name="Motone F"/>
            <person name="Kageyama Y"/>
            <person name="Nozu R"/>
            <person name="Adachi N"/>
            <person name="Nishimura O"/>
            <person name="Nakagawa R"/>
            <person name="Tanegashima C"/>
            <person name="Kiyatake I"/>
            <person name="Matsumoto R"/>
            <person name="Murakumo K"/>
            <person name="Nishida K"/>
            <person name="Terakita A"/>
            <person name="Kuratani S"/>
            <person name="Sato K"/>
            <person name="Hyodo S Kuraku.S."/>
        </authorList>
    </citation>
    <scope>NUCLEOTIDE SEQUENCE [LARGE SCALE GENOMIC DNA]</scope>
</reference>
<evidence type="ECO:0000256" key="10">
    <source>
        <dbReference type="SAM" id="MobiDB-lite"/>
    </source>
</evidence>
<dbReference type="FunFam" id="3.40.50.410:FF:000054">
    <property type="entry name" value="von Willebrand factor A domain containing 2"/>
    <property type="match status" value="1"/>
</dbReference>
<feature type="region of interest" description="Disordered" evidence="10">
    <location>
        <begin position="1718"/>
        <end position="1767"/>
    </location>
</feature>
<dbReference type="PANTHER" id="PTHR24020:SF37">
    <property type="entry name" value="VON WILLEBRAND FACTOR A DOMAIN-CONTAINING PROTEIN 2"/>
    <property type="match status" value="1"/>
</dbReference>
<dbReference type="Proteomes" id="UP000287033">
    <property type="component" value="Unassembled WGS sequence"/>
</dbReference>
<dbReference type="STRING" id="137246.A0A401RVQ4"/>
<dbReference type="InterPro" id="IPR002999">
    <property type="entry name" value="Tudor"/>
</dbReference>
<dbReference type="PROSITE" id="PS50304">
    <property type="entry name" value="TUDOR"/>
    <property type="match status" value="3"/>
</dbReference>
<sequence>MWAWPGILKEDLFLRSMSEKKINYSKPDAVKLSHQKSENETKRIGSIKTKGTLDSSSEVLFSERLHPNFAISQPLSEDGITSFTKKRNFSFCERAKEYFADRTHQKVNRAIGTSINEKNKIGFLQQLNGEIQPSFDIEEQRIQHQAVSSISSLCESTEDINSNFSLVKMLTTSSSSPNTTCSYCGLQGLNRCAQCKQLYCSVKCQKIDWPVHKSICKPAKPLSRPEDHQRLTKEKLPAEHNACSVTKTMEKKKIQLTDLKSMELPKESTLQVVVTDFKDPSEFHVQILTPENFEILRKLELSLKKALSSVNNMDEYIPDEGEICVAKFSEDQKWYRALVHDVNVAHKKAHVLYIDYGNREIVPLNKIRPLDLEMALSPPCAVKCCVANVSQLSSWDEECIKLVRLQLLQKSCSMTILGKPNNVSCCPVEIIMPSGQLLQKYILEKRIALVRGDEVITERNPERADVKRTNDHVTKCESVQNSLLSFCAEEVSVIVSHVETPSSFFCQQLASRYQFQQLQKAVTEYCNSISPVPSFRPSVGEICCAQFTEDDQWYRAAVIVHLPDDTVMVGYVDFGNIEKLHLSQLRPAQEELLELPSQALKCALAGVKPVSDTWSLNAVVRMKSLVMNKLLKSRTVQKKDNILFVELKDETENSAISINEKLTAEGLAVKIVEEQIISNLESSKTAAYVGQNVYAKLWKTMELPLNSVVPVKVKEVINPGILFVHIIGSPDLKKLYLLNAELAEHCGAQPDNSTFSPEVGDACCARLEGDNSWHRTIVLNYSDLSVKVICADYGIVETVPLERIKCIRPELLDPPFQVAKFALSDVELKLDAWTPAASNLLKSLLLDKNVLATIRAFDGSVYTVDLIGHLEGAAIKISDQLVLEGLAKYRDQAQDHKSCCCKDLQKAVEEIKQQLAVLMSKNVEQSNPDAIRKRKVRGFTQLNSANKQSDSKRRAAPIVRNLQCSVMMTLVLPFQIACTFLLTQVLSSFCLQKLDADHETVVKISSAGQLMQCSAAIDLLFLLDGSYSIGKGSFERSKHVAFKLCDALDINPDRVRVGVIQYSSFPKFEFYLNSYLTREEVKEQLKRIIFRGGSTQTPLALKYILHKGFTGSRNSSVPRILVILTDGRSQGNVEQAASQLKESGIIVFAVGVKFPRWDELYTLASKPTESHVLFAEHFDDAVNGLYSTLTSSDVCSAIPPACKLESHFCHRKSLETVKEFKGNFMCWKGSKGYGGPFSTMCPYYSWKRVYKTHLARCYRTTCPDPCDSQPCQFGGTCIAEDFEKYHCVCPTAFGGDATCAPQQGLDCNVDLLLLIDGSSKVTEEGFLQHKSFVKRFLQTVLTVDGQVNVGVAQFSDGVQMELPVGQHSDVSDVVKMIDSIRFKGGSTKTGKALHYLTQFGFKTSSALAKVQKDHPRVLVLLTDSKAEDSVAEAAKNASERKVFLLAIGSQSRQSELVGITGDPQRTITYSNPRTFLNKIPELNKKICSVDNQGCLSQPLDLVFALDASAGVGKDNFDKVKDYVKSVITQFEINRDITQVGLVTYGSRSKTIFGLDASDSGTNLQKAISLAPYLGGTASTGSVLLHIYDDVLSIRQGARPGVNKVAVVLTDGASTDDAAVPAQTLRNNGITVFTVGIGDAQKESLGKIAGSASHMIMVPSYEDLKYFEDTIVHRLCEVAKVPINLCKPNPCMHDGECILHNASYRCECKGWEGVHCEHKISNPEPRGDLPRIHRKRRRRQRKQRRLNRRDKRRSRKRRRHRKNQEPLL</sequence>
<feature type="domain" description="Tudor" evidence="13">
    <location>
        <begin position="756"/>
        <end position="814"/>
    </location>
</feature>
<dbReference type="SUPFAM" id="SSF53300">
    <property type="entry name" value="vWA-like"/>
    <property type="match status" value="3"/>
</dbReference>
<dbReference type="InterPro" id="IPR000742">
    <property type="entry name" value="EGF"/>
</dbReference>
<feature type="domain" description="EGF-like" evidence="11">
    <location>
        <begin position="1681"/>
        <end position="1716"/>
    </location>
</feature>
<dbReference type="Pfam" id="PF01753">
    <property type="entry name" value="zf-MYND"/>
    <property type="match status" value="1"/>
</dbReference>
<keyword evidence="6" id="KW-0862">Zinc</keyword>
<evidence type="ECO:0000256" key="7">
    <source>
        <dbReference type="ARBA" id="ARBA00023157"/>
    </source>
</evidence>
<dbReference type="FunFam" id="3.40.50.410:FF:000047">
    <property type="entry name" value="von Willebrand factor A domain containing 2"/>
    <property type="match status" value="1"/>
</dbReference>
<dbReference type="SUPFAM" id="SSF57196">
    <property type="entry name" value="EGF/Laminin"/>
    <property type="match status" value="1"/>
</dbReference>
<dbReference type="InterPro" id="IPR035437">
    <property type="entry name" value="SNase_OB-fold_sf"/>
</dbReference>
<organism evidence="15 16">
    <name type="scientific">Chiloscyllium punctatum</name>
    <name type="common">Brownbanded bambooshark</name>
    <name type="synonym">Hemiscyllium punctatum</name>
    <dbReference type="NCBI Taxonomy" id="137246"/>
    <lineage>
        <taxon>Eukaryota</taxon>
        <taxon>Metazoa</taxon>
        <taxon>Chordata</taxon>
        <taxon>Craniata</taxon>
        <taxon>Vertebrata</taxon>
        <taxon>Chondrichthyes</taxon>
        <taxon>Elasmobranchii</taxon>
        <taxon>Galeomorphii</taxon>
        <taxon>Galeoidea</taxon>
        <taxon>Orectolobiformes</taxon>
        <taxon>Hemiscylliidae</taxon>
        <taxon>Chiloscyllium</taxon>
    </lineage>
</organism>
<comment type="caution">
    <text evidence="15">The sequence shown here is derived from an EMBL/GenBank/DDBJ whole genome shotgun (WGS) entry which is preliminary data.</text>
</comment>
<accession>A0A401RVQ4</accession>
<keyword evidence="2" id="KW-0479">Metal-binding</keyword>
<evidence type="ECO:0000256" key="4">
    <source>
        <dbReference type="ARBA" id="ARBA00022737"/>
    </source>
</evidence>
<dbReference type="InterPro" id="IPR047376">
    <property type="entry name" value="Tudor_TDRD1_rpt1"/>
</dbReference>
<dbReference type="SUPFAM" id="SSF144232">
    <property type="entry name" value="HIT/MYND zinc finger-like"/>
    <property type="match status" value="1"/>
</dbReference>
<dbReference type="CDD" id="cd20408">
    <property type="entry name" value="Tudor_TDRD1_rpt1"/>
    <property type="match status" value="1"/>
</dbReference>
<feature type="domain" description="VWFA" evidence="12">
    <location>
        <begin position="1018"/>
        <end position="1189"/>
    </location>
</feature>
<dbReference type="InterPro" id="IPR036465">
    <property type="entry name" value="vWFA_dom_sf"/>
</dbReference>
<dbReference type="SUPFAM" id="SSF63748">
    <property type="entry name" value="Tudor/PWWP/MBT"/>
    <property type="match status" value="3"/>
</dbReference>
<dbReference type="EMBL" id="BEZZ01000008">
    <property type="protein sequence ID" value="GCC22235.1"/>
    <property type="molecule type" value="Genomic_DNA"/>
</dbReference>
<evidence type="ECO:0000256" key="6">
    <source>
        <dbReference type="ARBA" id="ARBA00022833"/>
    </source>
</evidence>
<comment type="caution">
    <text evidence="8">Lacks conserved residue(s) required for the propagation of feature annotation.</text>
</comment>
<evidence type="ECO:0000256" key="5">
    <source>
        <dbReference type="ARBA" id="ARBA00022771"/>
    </source>
</evidence>
<dbReference type="CDD" id="cd00054">
    <property type="entry name" value="EGF_CA"/>
    <property type="match status" value="1"/>
</dbReference>
<feature type="domain" description="VWFA" evidence="12">
    <location>
        <begin position="1500"/>
        <end position="1670"/>
    </location>
</feature>
<dbReference type="FunFam" id="3.40.50.410:FF:000058">
    <property type="entry name" value="von Willebrand factor A domain containing 2"/>
    <property type="match status" value="1"/>
</dbReference>
<dbReference type="FunFam" id="2.30.30.140:FF:000018">
    <property type="entry name" value="Serine/threonine-protein kinase 31"/>
    <property type="match status" value="2"/>
</dbReference>
<evidence type="ECO:0000256" key="3">
    <source>
        <dbReference type="ARBA" id="ARBA00022729"/>
    </source>
</evidence>
<dbReference type="GO" id="GO:0007161">
    <property type="term" value="P:calcium-independent cell-matrix adhesion"/>
    <property type="evidence" value="ECO:0007669"/>
    <property type="project" value="TreeGrafter"/>
</dbReference>
<keyword evidence="3" id="KW-0732">Signal</keyword>
<dbReference type="GO" id="GO:0005604">
    <property type="term" value="C:basement membrane"/>
    <property type="evidence" value="ECO:0007669"/>
    <property type="project" value="TreeGrafter"/>
</dbReference>
<proteinExistence type="predicted"/>
<dbReference type="PROSITE" id="PS50865">
    <property type="entry name" value="ZF_MYND_2"/>
    <property type="match status" value="1"/>
</dbReference>
<name>A0A401RVQ4_CHIPU</name>
<dbReference type="FunFam" id="2.10.25.10:FF:000066">
    <property type="entry name" value="FAT atypical cadherin 4"/>
    <property type="match status" value="1"/>
</dbReference>
<dbReference type="Pfam" id="PF00092">
    <property type="entry name" value="VWA"/>
    <property type="match status" value="3"/>
</dbReference>
<dbReference type="PROSITE" id="PS50234">
    <property type="entry name" value="VWFA"/>
    <property type="match status" value="3"/>
</dbReference>
<dbReference type="PRINTS" id="PR00453">
    <property type="entry name" value="VWFADOMAIN"/>
</dbReference>
<feature type="domain" description="Tudor" evidence="13">
    <location>
        <begin position="317"/>
        <end position="377"/>
    </location>
</feature>
<dbReference type="Gene3D" id="6.10.140.2220">
    <property type="match status" value="1"/>
</dbReference>
<dbReference type="Gene3D" id="2.40.50.90">
    <property type="match status" value="3"/>
</dbReference>
<feature type="domain" description="MYND-type" evidence="14">
    <location>
        <begin position="181"/>
        <end position="216"/>
    </location>
</feature>
<protein>
    <recommendedName>
        <fullName evidence="17">Tudor domain-containing protein 1</fullName>
    </recommendedName>
</protein>
<evidence type="ECO:0000259" key="12">
    <source>
        <dbReference type="PROSITE" id="PS50234"/>
    </source>
</evidence>
<evidence type="ECO:0000259" key="13">
    <source>
        <dbReference type="PROSITE" id="PS50304"/>
    </source>
</evidence>
<keyword evidence="5 9" id="KW-0863">Zinc-finger</keyword>
<evidence type="ECO:0000256" key="2">
    <source>
        <dbReference type="ARBA" id="ARBA00022723"/>
    </source>
</evidence>
<dbReference type="Gene3D" id="3.40.50.410">
    <property type="entry name" value="von Willebrand factor, type A domain"/>
    <property type="match status" value="3"/>
</dbReference>
<dbReference type="SMART" id="SM00181">
    <property type="entry name" value="EGF"/>
    <property type="match status" value="2"/>
</dbReference>
<dbReference type="Pfam" id="PF00567">
    <property type="entry name" value="TUDOR"/>
    <property type="match status" value="3"/>
</dbReference>
<evidence type="ECO:0008006" key="17">
    <source>
        <dbReference type="Google" id="ProtNLM"/>
    </source>
</evidence>
<keyword evidence="1 8" id="KW-0245">EGF-like domain</keyword>